<dbReference type="RefSeq" id="WP_278157359.1">
    <property type="nucleotide sequence ID" value="NZ_CP121252.1"/>
</dbReference>
<dbReference type="InterPro" id="IPR002514">
    <property type="entry name" value="Transposase_8"/>
</dbReference>
<dbReference type="SUPFAM" id="SSF46689">
    <property type="entry name" value="Homeodomain-like"/>
    <property type="match status" value="1"/>
</dbReference>
<dbReference type="PANTHER" id="PTHR33215:SF13">
    <property type="entry name" value="PROTEIN DISTAL ANTENNA"/>
    <property type="match status" value="1"/>
</dbReference>
<sequence length="102" mass="11899">MTSKRRSFTPEFKREAARLVIDTDRSIRAVAEEIGVGEQSLGRWVKIERESRQPTKRRTVEELEAENARLTKELYEARKDNEFLGKAASFFAQKRQDRNGLN</sequence>
<gene>
    <name evidence="2" type="ORF">P8192_12560</name>
</gene>
<protein>
    <submittedName>
        <fullName evidence="2">Transposase</fullName>
    </submittedName>
</protein>
<dbReference type="PANTHER" id="PTHR33215">
    <property type="entry name" value="PROTEIN DISTAL ANTENNA"/>
    <property type="match status" value="1"/>
</dbReference>
<dbReference type="EMBL" id="CP121252">
    <property type="protein sequence ID" value="WFP16206.1"/>
    <property type="molecule type" value="Genomic_DNA"/>
</dbReference>
<reference evidence="2 3" key="1">
    <citation type="submission" date="2023-04" db="EMBL/GenBank/DDBJ databases">
        <title>Funneling lignin-derived compounds into biodiesel using alkali-halophilic Citricoccus sp. P2.</title>
        <authorList>
            <person name="Luo C.-B."/>
        </authorList>
    </citation>
    <scope>NUCLEOTIDE SEQUENCE [LARGE SCALE GENOMIC DNA]</scope>
    <source>
        <strain evidence="2 3">P2</strain>
    </source>
</reference>
<name>A0ABY8H4Z5_9MICC</name>
<keyword evidence="1" id="KW-0175">Coiled coil</keyword>
<evidence type="ECO:0000313" key="2">
    <source>
        <dbReference type="EMBL" id="WFP16206.1"/>
    </source>
</evidence>
<dbReference type="Pfam" id="PF01527">
    <property type="entry name" value="HTH_Tnp_1"/>
    <property type="match status" value="1"/>
</dbReference>
<dbReference type="InterPro" id="IPR051839">
    <property type="entry name" value="RD_transcriptional_regulator"/>
</dbReference>
<organism evidence="2 3">
    <name type="scientific">Citricoccus muralis</name>
    <dbReference type="NCBI Taxonomy" id="169134"/>
    <lineage>
        <taxon>Bacteria</taxon>
        <taxon>Bacillati</taxon>
        <taxon>Actinomycetota</taxon>
        <taxon>Actinomycetes</taxon>
        <taxon>Micrococcales</taxon>
        <taxon>Micrococcaceae</taxon>
        <taxon>Citricoccus</taxon>
    </lineage>
</organism>
<dbReference type="InterPro" id="IPR009057">
    <property type="entry name" value="Homeodomain-like_sf"/>
</dbReference>
<keyword evidence="3" id="KW-1185">Reference proteome</keyword>
<dbReference type="Gene3D" id="1.10.10.60">
    <property type="entry name" value="Homeodomain-like"/>
    <property type="match status" value="1"/>
</dbReference>
<accession>A0ABY8H4Z5</accession>
<feature type="coiled-coil region" evidence="1">
    <location>
        <begin position="53"/>
        <end position="80"/>
    </location>
</feature>
<evidence type="ECO:0000256" key="1">
    <source>
        <dbReference type="SAM" id="Coils"/>
    </source>
</evidence>
<proteinExistence type="predicted"/>
<evidence type="ECO:0000313" key="3">
    <source>
        <dbReference type="Proteomes" id="UP001219037"/>
    </source>
</evidence>
<dbReference type="Proteomes" id="UP001219037">
    <property type="component" value="Chromosome"/>
</dbReference>